<dbReference type="PATRIC" id="fig|59561.3.peg.788"/>
<name>A0A0W1KJZ5_9ACTO</name>
<dbReference type="EMBL" id="LNIZ01000003">
    <property type="protein sequence ID" value="KTF04274.1"/>
    <property type="molecule type" value="Genomic_DNA"/>
</dbReference>
<keyword evidence="3" id="KW-1185">Reference proteome</keyword>
<organism evidence="2 3">
    <name type="scientific">Trueperella bernardiae</name>
    <dbReference type="NCBI Taxonomy" id="59561"/>
    <lineage>
        <taxon>Bacteria</taxon>
        <taxon>Bacillati</taxon>
        <taxon>Actinomycetota</taxon>
        <taxon>Actinomycetes</taxon>
        <taxon>Actinomycetales</taxon>
        <taxon>Actinomycetaceae</taxon>
        <taxon>Trueperella</taxon>
    </lineage>
</organism>
<evidence type="ECO:0000256" key="1">
    <source>
        <dbReference type="SAM" id="Phobius"/>
    </source>
</evidence>
<gene>
    <name evidence="2" type="ORF">AQZ59_00795</name>
</gene>
<sequence>MNELKLARAGGVLGVLALTILALGLLIQIAGKHGALVALIPGGAGAVLVAVGAYLIALSRRPNPDLASAARLTRGAALVATAVVVVGVAATAIAGIGVMTTIILALVGLQAPIGLRMAANFLAEGGRDR</sequence>
<feature type="transmembrane region" description="Helical" evidence="1">
    <location>
        <begin position="6"/>
        <end position="27"/>
    </location>
</feature>
<dbReference type="AlphaFoldDB" id="A0A0W1KJZ5"/>
<reference evidence="2 3" key="1">
    <citation type="submission" date="2015-11" db="EMBL/GenBank/DDBJ databases">
        <title>Draft Genome Sequence of the Type Strain Trueperella bernardiae LCDC 89-0504T, Isolated from Blood Culture.</title>
        <authorList>
            <person name="Bernier A.-M."/>
            <person name="Bernard K."/>
        </authorList>
    </citation>
    <scope>NUCLEOTIDE SEQUENCE [LARGE SCALE GENOMIC DNA]</scope>
    <source>
        <strain evidence="2 3">LCDC 89-0504</strain>
    </source>
</reference>
<evidence type="ECO:0000313" key="2">
    <source>
        <dbReference type="EMBL" id="KTF04274.1"/>
    </source>
</evidence>
<feature type="transmembrane region" description="Helical" evidence="1">
    <location>
        <begin position="77"/>
        <end position="107"/>
    </location>
</feature>
<dbReference type="Proteomes" id="UP000054404">
    <property type="component" value="Unassembled WGS sequence"/>
</dbReference>
<evidence type="ECO:0000313" key="3">
    <source>
        <dbReference type="Proteomes" id="UP000054404"/>
    </source>
</evidence>
<protein>
    <submittedName>
        <fullName evidence="2">Uncharacterized protein</fullName>
    </submittedName>
</protein>
<keyword evidence="1" id="KW-1133">Transmembrane helix</keyword>
<proteinExistence type="predicted"/>
<feature type="transmembrane region" description="Helical" evidence="1">
    <location>
        <begin position="34"/>
        <end position="57"/>
    </location>
</feature>
<keyword evidence="1" id="KW-0812">Transmembrane</keyword>
<dbReference type="RefSeq" id="WP_062613341.1">
    <property type="nucleotide sequence ID" value="NZ_LNIZ01000003.1"/>
</dbReference>
<comment type="caution">
    <text evidence="2">The sequence shown here is derived from an EMBL/GenBank/DDBJ whole genome shotgun (WGS) entry which is preliminary data.</text>
</comment>
<accession>A0A0W1KJZ5</accession>
<keyword evidence="1" id="KW-0472">Membrane</keyword>